<comment type="pathway">
    <text evidence="2 13">Cofactor biosynthesis; riboflavin biosynthesis; 5-amino-6-(D-ribitylamino)uracil from GTP: step 2/4.</text>
</comment>
<evidence type="ECO:0000256" key="4">
    <source>
        <dbReference type="ARBA" id="ARBA00005259"/>
    </source>
</evidence>
<dbReference type="PANTHER" id="PTHR38011:SF7">
    <property type="entry name" value="2,5-DIAMINO-6-RIBOSYLAMINO-4(3H)-PYRIMIDINONE 5'-PHOSPHATE REDUCTASE"/>
    <property type="match status" value="1"/>
</dbReference>
<keyword evidence="9 13" id="KW-0862">Zinc</keyword>
<feature type="binding site" evidence="15">
    <location>
        <position position="166"/>
    </location>
    <ligand>
        <name>NADP(+)</name>
        <dbReference type="ChEBI" id="CHEBI:58349"/>
    </ligand>
</feature>
<dbReference type="Pfam" id="PF00383">
    <property type="entry name" value="dCMP_cyt_deam_1"/>
    <property type="match status" value="1"/>
</dbReference>
<evidence type="ECO:0000313" key="18">
    <source>
        <dbReference type="EMBL" id="SFM41987.1"/>
    </source>
</evidence>
<dbReference type="InterPro" id="IPR002734">
    <property type="entry name" value="RibDG_C"/>
</dbReference>
<dbReference type="NCBIfam" id="TIGR00227">
    <property type="entry name" value="ribD_Cterm"/>
    <property type="match status" value="1"/>
</dbReference>
<evidence type="ECO:0000256" key="8">
    <source>
        <dbReference type="ARBA" id="ARBA00022801"/>
    </source>
</evidence>
<evidence type="ECO:0000256" key="12">
    <source>
        <dbReference type="ARBA" id="ARBA00023268"/>
    </source>
</evidence>
<keyword evidence="6 13" id="KW-0686">Riboflavin biosynthesis</keyword>
<dbReference type="STRING" id="195064.SAMN05421721_10548"/>
<organism evidence="18 19">
    <name type="scientific">Ectothiorhodospira mobilis</name>
    <dbReference type="NCBI Taxonomy" id="195064"/>
    <lineage>
        <taxon>Bacteria</taxon>
        <taxon>Pseudomonadati</taxon>
        <taxon>Pseudomonadota</taxon>
        <taxon>Gammaproteobacteria</taxon>
        <taxon>Chromatiales</taxon>
        <taxon>Ectothiorhodospiraceae</taxon>
        <taxon>Ectothiorhodospira</taxon>
    </lineage>
</organism>
<evidence type="ECO:0000256" key="1">
    <source>
        <dbReference type="ARBA" id="ARBA00002151"/>
    </source>
</evidence>
<keyword evidence="7 13" id="KW-0479">Metal-binding</keyword>
<dbReference type="EMBL" id="FOUO01000005">
    <property type="protein sequence ID" value="SFM41987.1"/>
    <property type="molecule type" value="Genomic_DNA"/>
</dbReference>
<dbReference type="SUPFAM" id="SSF53927">
    <property type="entry name" value="Cytidine deaminase-like"/>
    <property type="match status" value="1"/>
</dbReference>
<reference evidence="18 19" key="1">
    <citation type="submission" date="2016-10" db="EMBL/GenBank/DDBJ databases">
        <authorList>
            <person name="de Groot N.N."/>
        </authorList>
    </citation>
    <scope>NUCLEOTIDE SEQUENCE [LARGE SCALE GENOMIC DNA]</scope>
    <source>
        <strain evidence="18 19">DSM 4180</strain>
    </source>
</reference>
<evidence type="ECO:0000256" key="14">
    <source>
        <dbReference type="PIRSR" id="PIRSR006769-1"/>
    </source>
</evidence>
<comment type="similarity">
    <text evidence="4 13">In the N-terminal section; belongs to the cytidine and deoxycytidylate deaminase family.</text>
</comment>
<keyword evidence="8 13" id="KW-0378">Hydrolase</keyword>
<comment type="cofactor">
    <cofactor evidence="13 16">
        <name>Zn(2+)</name>
        <dbReference type="ChEBI" id="CHEBI:29105"/>
    </cofactor>
    <text evidence="13 16">Binds 1 zinc ion.</text>
</comment>
<feature type="binding site" evidence="15">
    <location>
        <position position="182"/>
    </location>
    <ligand>
        <name>NADP(+)</name>
        <dbReference type="ChEBI" id="CHEBI:58349"/>
    </ligand>
</feature>
<keyword evidence="11 13" id="KW-0560">Oxidoreductase</keyword>
<evidence type="ECO:0000256" key="13">
    <source>
        <dbReference type="PIRNR" id="PIRNR006769"/>
    </source>
</evidence>
<evidence type="ECO:0000256" key="16">
    <source>
        <dbReference type="PIRSR" id="PIRSR006769-3"/>
    </source>
</evidence>
<dbReference type="EC" id="1.1.1.193" evidence="13"/>
<dbReference type="SUPFAM" id="SSF53597">
    <property type="entry name" value="Dihydrofolate reductase-like"/>
    <property type="match status" value="1"/>
</dbReference>
<dbReference type="InterPro" id="IPR050765">
    <property type="entry name" value="Riboflavin_Biosynth_HTPR"/>
</dbReference>
<comment type="function">
    <text evidence="1 13">Converts 2,5-diamino-6-(ribosylamino)-4(3h)-pyrimidinone 5'-phosphate into 5-amino-6-(ribosylamino)-2,4(1h,3h)-pyrimidinedione 5'-phosphate.</text>
</comment>
<evidence type="ECO:0000256" key="2">
    <source>
        <dbReference type="ARBA" id="ARBA00004882"/>
    </source>
</evidence>
<sequence>MDPMSHVVTAFSAQDHAFMGRALQLAARGLYTTDPNPRVGCVLVREGQVVGEGFHARAGEAHAEVLALRAAGEEARGATAYVTLEPCSHHGRTPPCADALAAAGVARVVAAMVDPNPRVAGRGLARLRAAGVQVESGLLEAEARELNPGFIRRMERGRPWVRVKLAASLDGRTAMADGESRWITGEAARADVQRLRARASAVLTAMGTVAADDPRLNLRLTPADLGIDAPVRQPARVVLDRTGRLSPGARLFAPPGGPVWVFTAQEALERQRAALEAAGARVDAVPLRDGHLDLTAVLQALAAREVNEVHLEAGPTLAGALLQAGLMDECVLYLAPHLMGTQARGLFHLPIHDMAGRIPLEIRDVRPVGRDWRLTLQVATPGDGAGTG</sequence>
<comment type="catalytic activity">
    <reaction evidence="13">
        <text>5-amino-6-(5-phospho-D-ribitylamino)uracil + NADP(+) = 5-amino-6-(5-phospho-D-ribosylamino)uracil + NADPH + H(+)</text>
        <dbReference type="Rhea" id="RHEA:17845"/>
        <dbReference type="ChEBI" id="CHEBI:15378"/>
        <dbReference type="ChEBI" id="CHEBI:57783"/>
        <dbReference type="ChEBI" id="CHEBI:58349"/>
        <dbReference type="ChEBI" id="CHEBI:58421"/>
        <dbReference type="ChEBI" id="CHEBI:58453"/>
        <dbReference type="EC" id="1.1.1.193"/>
    </reaction>
</comment>
<dbReference type="GO" id="GO:0008703">
    <property type="term" value="F:5-amino-6-(5-phosphoribosylamino)uracil reductase activity"/>
    <property type="evidence" value="ECO:0007669"/>
    <property type="project" value="UniProtKB-EC"/>
</dbReference>
<proteinExistence type="inferred from homology"/>
<feature type="binding site" evidence="15">
    <location>
        <position position="180"/>
    </location>
    <ligand>
        <name>substrate</name>
    </ligand>
</feature>
<name>A0A1I4QPM3_ECTMO</name>
<evidence type="ECO:0000256" key="15">
    <source>
        <dbReference type="PIRSR" id="PIRSR006769-2"/>
    </source>
</evidence>
<dbReference type="AlphaFoldDB" id="A0A1I4QPM3"/>
<feature type="binding site" evidence="16">
    <location>
        <position position="62"/>
    </location>
    <ligand>
        <name>Zn(2+)</name>
        <dbReference type="ChEBI" id="CHEBI:29105"/>
        <note>catalytic</note>
    </ligand>
</feature>
<feature type="binding site" evidence="15">
    <location>
        <position position="196"/>
    </location>
    <ligand>
        <name>substrate</name>
    </ligand>
</feature>
<comment type="pathway">
    <text evidence="3 13">Cofactor biosynthesis; riboflavin biosynthesis; 5-amino-6-(D-ribitylamino)uracil from GTP: step 3/4.</text>
</comment>
<evidence type="ECO:0000256" key="11">
    <source>
        <dbReference type="ARBA" id="ARBA00023002"/>
    </source>
</evidence>
<dbReference type="InterPro" id="IPR004794">
    <property type="entry name" value="Eubact_RibD"/>
</dbReference>
<dbReference type="PIRSF" id="PIRSF006769">
    <property type="entry name" value="RibD"/>
    <property type="match status" value="1"/>
</dbReference>
<dbReference type="EC" id="3.5.4.26" evidence="13"/>
<dbReference type="PROSITE" id="PS00903">
    <property type="entry name" value="CYT_DCMP_DEAMINASES_1"/>
    <property type="match status" value="1"/>
</dbReference>
<dbReference type="PROSITE" id="PS51747">
    <property type="entry name" value="CYT_DCMP_DEAMINASES_2"/>
    <property type="match status" value="1"/>
</dbReference>
<feature type="binding site" evidence="16">
    <location>
        <position position="87"/>
    </location>
    <ligand>
        <name>Zn(2+)</name>
        <dbReference type="ChEBI" id="CHEBI:29105"/>
        <note>catalytic</note>
    </ligand>
</feature>
<dbReference type="InterPro" id="IPR016192">
    <property type="entry name" value="APOBEC/CMP_deaminase_Zn-bd"/>
</dbReference>
<evidence type="ECO:0000256" key="5">
    <source>
        <dbReference type="ARBA" id="ARBA00007417"/>
    </source>
</evidence>
<comment type="catalytic activity">
    <reaction evidence="13">
        <text>2,5-diamino-6-hydroxy-4-(5-phosphoribosylamino)-pyrimidine + H2O + H(+) = 5-amino-6-(5-phospho-D-ribosylamino)uracil + NH4(+)</text>
        <dbReference type="Rhea" id="RHEA:21868"/>
        <dbReference type="ChEBI" id="CHEBI:15377"/>
        <dbReference type="ChEBI" id="CHEBI:15378"/>
        <dbReference type="ChEBI" id="CHEBI:28938"/>
        <dbReference type="ChEBI" id="CHEBI:58453"/>
        <dbReference type="ChEBI" id="CHEBI:58614"/>
        <dbReference type="EC" id="3.5.4.26"/>
    </reaction>
</comment>
<keyword evidence="19" id="KW-1185">Reference proteome</keyword>
<feature type="binding site" evidence="15">
    <location>
        <position position="312"/>
    </location>
    <ligand>
        <name>substrate</name>
    </ligand>
</feature>
<dbReference type="InterPro" id="IPR011549">
    <property type="entry name" value="RibD_C"/>
</dbReference>
<evidence type="ECO:0000256" key="3">
    <source>
        <dbReference type="ARBA" id="ARBA00004910"/>
    </source>
</evidence>
<evidence type="ECO:0000256" key="6">
    <source>
        <dbReference type="ARBA" id="ARBA00022619"/>
    </source>
</evidence>
<dbReference type="CDD" id="cd01284">
    <property type="entry name" value="Riboflavin_deaminase-reductase"/>
    <property type="match status" value="1"/>
</dbReference>
<gene>
    <name evidence="18" type="ORF">SAMN05421721_10548</name>
</gene>
<feature type="domain" description="CMP/dCMP-type deaminase" evidence="17">
    <location>
        <begin position="13"/>
        <end position="135"/>
    </location>
</feature>
<protein>
    <recommendedName>
        <fullName evidence="13">Riboflavin biosynthesis protein RibD</fullName>
    </recommendedName>
    <domain>
        <recommendedName>
            <fullName evidence="13">Diaminohydroxyphosphoribosylaminopyrimidine deaminase</fullName>
            <shortName evidence="13">DRAP deaminase</shortName>
            <ecNumber evidence="13">3.5.4.26</ecNumber>
        </recommendedName>
        <alternativeName>
            <fullName evidence="13">Riboflavin-specific deaminase</fullName>
        </alternativeName>
    </domain>
    <domain>
        <recommendedName>
            <fullName evidence="13">5-amino-6-(5-phosphoribosylamino)uracil reductase</fullName>
            <ecNumber evidence="13">1.1.1.193</ecNumber>
        </recommendedName>
        <alternativeName>
            <fullName evidence="13">HTP reductase</fullName>
        </alternativeName>
    </domain>
</protein>
<dbReference type="GO" id="GO:0008270">
    <property type="term" value="F:zinc ion binding"/>
    <property type="evidence" value="ECO:0007669"/>
    <property type="project" value="InterPro"/>
</dbReference>
<evidence type="ECO:0000256" key="7">
    <source>
        <dbReference type="ARBA" id="ARBA00022723"/>
    </source>
</evidence>
<dbReference type="PANTHER" id="PTHR38011">
    <property type="entry name" value="DIHYDROFOLATE REDUCTASE FAMILY PROTEIN (AFU_ORTHOLOGUE AFUA_8G06820)"/>
    <property type="match status" value="1"/>
</dbReference>
<dbReference type="Proteomes" id="UP000199556">
    <property type="component" value="Unassembled WGS sequence"/>
</dbReference>
<feature type="binding site" evidence="15">
    <location>
        <position position="216"/>
    </location>
    <ligand>
        <name>substrate</name>
    </ligand>
</feature>
<dbReference type="InterPro" id="IPR002125">
    <property type="entry name" value="CMP_dCMP_dom"/>
</dbReference>
<dbReference type="Pfam" id="PF01872">
    <property type="entry name" value="RibD_C"/>
    <property type="match status" value="1"/>
</dbReference>
<dbReference type="GO" id="GO:0008835">
    <property type="term" value="F:diaminohydroxyphosphoribosylaminopyrimidine deaminase activity"/>
    <property type="evidence" value="ECO:0007669"/>
    <property type="project" value="UniProtKB-EC"/>
</dbReference>
<evidence type="ECO:0000256" key="9">
    <source>
        <dbReference type="ARBA" id="ARBA00022833"/>
    </source>
</evidence>
<evidence type="ECO:0000259" key="17">
    <source>
        <dbReference type="PROSITE" id="PS51747"/>
    </source>
</evidence>
<dbReference type="InterPro" id="IPR024072">
    <property type="entry name" value="DHFR-like_dom_sf"/>
</dbReference>
<evidence type="ECO:0000313" key="19">
    <source>
        <dbReference type="Proteomes" id="UP000199556"/>
    </source>
</evidence>
<dbReference type="GO" id="GO:0050661">
    <property type="term" value="F:NADP binding"/>
    <property type="evidence" value="ECO:0007669"/>
    <property type="project" value="InterPro"/>
</dbReference>
<dbReference type="Gene3D" id="3.40.430.10">
    <property type="entry name" value="Dihydrofolate Reductase, subunit A"/>
    <property type="match status" value="1"/>
</dbReference>
<feature type="binding site" evidence="15">
    <location>
        <position position="212"/>
    </location>
    <ligand>
        <name>NADP(+)</name>
        <dbReference type="ChEBI" id="CHEBI:58349"/>
    </ligand>
</feature>
<feature type="binding site" evidence="15">
    <location>
        <position position="219"/>
    </location>
    <ligand>
        <name>substrate</name>
    </ligand>
</feature>
<feature type="binding site" evidence="16">
    <location>
        <position position="96"/>
    </location>
    <ligand>
        <name>Zn(2+)</name>
        <dbReference type="ChEBI" id="CHEBI:29105"/>
        <note>catalytic</note>
    </ligand>
</feature>
<dbReference type="GO" id="GO:0009231">
    <property type="term" value="P:riboflavin biosynthetic process"/>
    <property type="evidence" value="ECO:0007669"/>
    <property type="project" value="UniProtKB-UniPathway"/>
</dbReference>
<evidence type="ECO:0000256" key="10">
    <source>
        <dbReference type="ARBA" id="ARBA00022857"/>
    </source>
</evidence>
<keyword evidence="12" id="KW-0511">Multifunctional enzyme</keyword>
<dbReference type="Gene3D" id="3.40.140.10">
    <property type="entry name" value="Cytidine Deaminase, domain 2"/>
    <property type="match status" value="1"/>
</dbReference>
<dbReference type="InterPro" id="IPR016193">
    <property type="entry name" value="Cytidine_deaminase-like"/>
</dbReference>
<dbReference type="NCBIfam" id="TIGR00326">
    <property type="entry name" value="eubact_ribD"/>
    <property type="match status" value="1"/>
</dbReference>
<feature type="binding site" evidence="15">
    <location>
        <begin position="314"/>
        <end position="320"/>
    </location>
    <ligand>
        <name>NADP(+)</name>
        <dbReference type="ChEBI" id="CHEBI:58349"/>
    </ligand>
</feature>
<accession>A0A1I4QPM3</accession>
<feature type="active site" description="Proton donor" evidence="14">
    <location>
        <position position="64"/>
    </location>
</feature>
<feature type="binding site" evidence="15">
    <location>
        <position position="208"/>
    </location>
    <ligand>
        <name>NADP(+)</name>
        <dbReference type="ChEBI" id="CHEBI:58349"/>
    </ligand>
</feature>
<dbReference type="UniPathway" id="UPA00275">
    <property type="reaction ID" value="UER00401"/>
</dbReference>
<keyword evidence="10 13" id="KW-0521">NADP</keyword>
<comment type="similarity">
    <text evidence="5 13">In the C-terminal section; belongs to the HTP reductase family.</text>
</comment>
<dbReference type="FunFam" id="3.40.140.10:FF:000025">
    <property type="entry name" value="Riboflavin biosynthesis protein RibD"/>
    <property type="match status" value="1"/>
</dbReference>